<dbReference type="FunFam" id="3.40.1190.20:FF:000003">
    <property type="entry name" value="Phosphomethylpyrimidine kinase ThiD"/>
    <property type="match status" value="1"/>
</dbReference>
<keyword evidence="5 8" id="KW-0418">Kinase</keyword>
<dbReference type="OrthoDB" id="9810880at2"/>
<proteinExistence type="predicted"/>
<dbReference type="EC" id="2.7.1.49" evidence="2"/>
<dbReference type="CDD" id="cd01169">
    <property type="entry name" value="HMPP_kinase"/>
    <property type="match status" value="1"/>
</dbReference>
<dbReference type="InterPro" id="IPR004399">
    <property type="entry name" value="HMP/HMP-P_kinase_dom"/>
</dbReference>
<dbReference type="InterPro" id="IPR013749">
    <property type="entry name" value="PM/HMP-P_kinase-1"/>
</dbReference>
<evidence type="ECO:0000313" key="8">
    <source>
        <dbReference type="EMBL" id="SFN91614.1"/>
    </source>
</evidence>
<dbReference type="PANTHER" id="PTHR20858">
    <property type="entry name" value="PHOSPHOMETHYLPYRIMIDINE KINASE"/>
    <property type="match status" value="1"/>
</dbReference>
<dbReference type="InterPro" id="IPR029056">
    <property type="entry name" value="Ribokinase-like"/>
</dbReference>
<reference evidence="9" key="1">
    <citation type="submission" date="2016-10" db="EMBL/GenBank/DDBJ databases">
        <authorList>
            <person name="Varghese N."/>
            <person name="Submissions S."/>
        </authorList>
    </citation>
    <scope>NUCLEOTIDE SEQUENCE [LARGE SCALE GENOMIC DNA]</scope>
    <source>
        <strain evidence="9">DSM 16522</strain>
    </source>
</reference>
<dbReference type="AlphaFoldDB" id="A0A1I5CXC8"/>
<sequence length="283" mass="30202">MCHEDILLIKTPVALSIAGSDSGGGAGIQADIKTMSALDVYATTVITALTSQNTVGIRNIYSVPAISVATQLESVLEDIAVHAIKIGMVLTFEIIKAIVEVLRFYCGPIILDPVMMAKSGDALLQEEAMSIFRTDLLPLATLITPNLPEAAVLLGQEEARTLAEAESQGRELLKLGAKGVLMKGGHFNSNNCVDLLILPEQQTINLTAIRIDTKNTHGTGCTLSAAIAAFMANGLGLVEAVTEAKDYLHQAILESNKLRIGFGHGPVHHFFNKWGEKLCTLQS</sequence>
<gene>
    <name evidence="8" type="ORF">SAMN05421579_13142</name>
</gene>
<accession>A0A1I5CXC8</accession>
<dbReference type="EMBL" id="FOVO01000031">
    <property type="protein sequence ID" value="SFN91614.1"/>
    <property type="molecule type" value="Genomic_DNA"/>
</dbReference>
<feature type="domain" description="Pyridoxamine kinase/Phosphomethylpyrimidine kinase" evidence="7">
    <location>
        <begin position="21"/>
        <end position="268"/>
    </location>
</feature>
<dbReference type="GO" id="GO:0009229">
    <property type="term" value="P:thiamine diphosphate biosynthetic process"/>
    <property type="evidence" value="ECO:0007669"/>
    <property type="project" value="UniProtKB-UniPathway"/>
</dbReference>
<evidence type="ECO:0000256" key="1">
    <source>
        <dbReference type="ARBA" id="ARBA00004948"/>
    </source>
</evidence>
<evidence type="ECO:0000313" key="9">
    <source>
        <dbReference type="Proteomes" id="UP000199011"/>
    </source>
</evidence>
<dbReference type="SUPFAM" id="SSF53613">
    <property type="entry name" value="Ribokinase-like"/>
    <property type="match status" value="1"/>
</dbReference>
<dbReference type="Proteomes" id="UP000199011">
    <property type="component" value="Unassembled WGS sequence"/>
</dbReference>
<dbReference type="RefSeq" id="WP_092519983.1">
    <property type="nucleotide sequence ID" value="NZ_CAWRAH010000065.1"/>
</dbReference>
<keyword evidence="9" id="KW-1185">Reference proteome</keyword>
<dbReference type="Gene3D" id="3.40.1190.20">
    <property type="match status" value="1"/>
</dbReference>
<dbReference type="GO" id="GO:0009228">
    <property type="term" value="P:thiamine biosynthetic process"/>
    <property type="evidence" value="ECO:0007669"/>
    <property type="project" value="InterPro"/>
</dbReference>
<evidence type="ECO:0000256" key="4">
    <source>
        <dbReference type="ARBA" id="ARBA00022741"/>
    </source>
</evidence>
<dbReference type="GO" id="GO:0005829">
    <property type="term" value="C:cytosol"/>
    <property type="evidence" value="ECO:0007669"/>
    <property type="project" value="TreeGrafter"/>
</dbReference>
<name>A0A1I5CXC8_9GAMM</name>
<keyword evidence="6" id="KW-0067">ATP-binding</keyword>
<dbReference type="STRING" id="53341.SAMN05421579_13142"/>
<evidence type="ECO:0000256" key="3">
    <source>
        <dbReference type="ARBA" id="ARBA00022679"/>
    </source>
</evidence>
<evidence type="ECO:0000256" key="6">
    <source>
        <dbReference type="ARBA" id="ARBA00022840"/>
    </source>
</evidence>
<evidence type="ECO:0000259" key="7">
    <source>
        <dbReference type="Pfam" id="PF08543"/>
    </source>
</evidence>
<keyword evidence="3" id="KW-0808">Transferase</keyword>
<dbReference type="Pfam" id="PF08543">
    <property type="entry name" value="Phos_pyr_kin"/>
    <property type="match status" value="1"/>
</dbReference>
<protein>
    <recommendedName>
        <fullName evidence="2">hydroxymethylpyrimidine kinase</fullName>
        <ecNumber evidence="2">2.7.1.49</ecNumber>
    </recommendedName>
</protein>
<evidence type="ECO:0000256" key="5">
    <source>
        <dbReference type="ARBA" id="ARBA00022777"/>
    </source>
</evidence>
<keyword evidence="4" id="KW-0547">Nucleotide-binding</keyword>
<dbReference type="PANTHER" id="PTHR20858:SF17">
    <property type="entry name" value="HYDROXYMETHYLPYRIMIDINE_PHOSPHOMETHYLPYRIMIDINE KINASE THI20-RELATED"/>
    <property type="match status" value="1"/>
</dbReference>
<dbReference type="NCBIfam" id="TIGR00097">
    <property type="entry name" value="HMP-P_kinase"/>
    <property type="match status" value="1"/>
</dbReference>
<dbReference type="GO" id="GO:0005524">
    <property type="term" value="F:ATP binding"/>
    <property type="evidence" value="ECO:0007669"/>
    <property type="project" value="UniProtKB-KW"/>
</dbReference>
<evidence type="ECO:0000256" key="2">
    <source>
        <dbReference type="ARBA" id="ARBA00012135"/>
    </source>
</evidence>
<dbReference type="GO" id="GO:0008902">
    <property type="term" value="F:hydroxymethylpyrimidine kinase activity"/>
    <property type="evidence" value="ECO:0007669"/>
    <property type="project" value="UniProtKB-EC"/>
</dbReference>
<comment type="pathway">
    <text evidence="1">Cofactor biosynthesis; thiamine diphosphate biosynthesis.</text>
</comment>
<dbReference type="GO" id="GO:0008972">
    <property type="term" value="F:phosphomethylpyrimidine kinase activity"/>
    <property type="evidence" value="ECO:0007669"/>
    <property type="project" value="InterPro"/>
</dbReference>
<organism evidence="8 9">
    <name type="scientific">Xenorhabdus japonica</name>
    <dbReference type="NCBI Taxonomy" id="53341"/>
    <lineage>
        <taxon>Bacteria</taxon>
        <taxon>Pseudomonadati</taxon>
        <taxon>Pseudomonadota</taxon>
        <taxon>Gammaproteobacteria</taxon>
        <taxon>Enterobacterales</taxon>
        <taxon>Morganellaceae</taxon>
        <taxon>Xenorhabdus</taxon>
    </lineage>
</organism>
<dbReference type="UniPathway" id="UPA00060">
    <property type="reaction ID" value="UER00138"/>
</dbReference>